<feature type="transmembrane region" description="Helical" evidence="6">
    <location>
        <begin position="394"/>
        <end position="412"/>
    </location>
</feature>
<dbReference type="Gene3D" id="1.20.1250.20">
    <property type="entry name" value="MFS general substrate transporter like domains"/>
    <property type="match status" value="1"/>
</dbReference>
<evidence type="ECO:0000256" key="3">
    <source>
        <dbReference type="ARBA" id="ARBA00022692"/>
    </source>
</evidence>
<evidence type="ECO:0000313" key="8">
    <source>
        <dbReference type="EMBL" id="RVX70423.1"/>
    </source>
</evidence>
<organism evidence="8 9">
    <name type="scientific">Exophiala mesophila</name>
    <name type="common">Black yeast-like fungus</name>
    <dbReference type="NCBI Taxonomy" id="212818"/>
    <lineage>
        <taxon>Eukaryota</taxon>
        <taxon>Fungi</taxon>
        <taxon>Dikarya</taxon>
        <taxon>Ascomycota</taxon>
        <taxon>Pezizomycotina</taxon>
        <taxon>Eurotiomycetes</taxon>
        <taxon>Chaetothyriomycetidae</taxon>
        <taxon>Chaetothyriales</taxon>
        <taxon>Herpotrichiellaceae</taxon>
        <taxon>Exophiala</taxon>
    </lineage>
</organism>
<dbReference type="InterPro" id="IPR050360">
    <property type="entry name" value="MFS_Sugar_Transporters"/>
</dbReference>
<feature type="transmembrane region" description="Helical" evidence="6">
    <location>
        <begin position="419"/>
        <end position="436"/>
    </location>
</feature>
<dbReference type="OrthoDB" id="6133115at2759"/>
<accession>A0A438N3W2</accession>
<feature type="transmembrane region" description="Helical" evidence="6">
    <location>
        <begin position="353"/>
        <end position="374"/>
    </location>
</feature>
<keyword evidence="5 6" id="KW-0472">Membrane</keyword>
<evidence type="ECO:0000256" key="5">
    <source>
        <dbReference type="ARBA" id="ARBA00023136"/>
    </source>
</evidence>
<feature type="transmembrane region" description="Helical" evidence="6">
    <location>
        <begin position="196"/>
        <end position="219"/>
    </location>
</feature>
<comment type="similarity">
    <text evidence="2">Belongs to the major facilitator superfamily. Sugar transporter (TC 2.A.1.1) family.</text>
</comment>
<dbReference type="InterPro" id="IPR036259">
    <property type="entry name" value="MFS_trans_sf"/>
</dbReference>
<evidence type="ECO:0000313" key="9">
    <source>
        <dbReference type="Proteomes" id="UP000288859"/>
    </source>
</evidence>
<feature type="transmembrane region" description="Helical" evidence="6">
    <location>
        <begin position="519"/>
        <end position="537"/>
    </location>
</feature>
<dbReference type="PANTHER" id="PTHR48022:SF29">
    <property type="entry name" value="SUGAR TRANSPORTER, PUTATIVE (AFU_ORTHOLOGUE AFUA_6G14500)-RELATED"/>
    <property type="match status" value="1"/>
</dbReference>
<dbReference type="Proteomes" id="UP000288859">
    <property type="component" value="Unassembled WGS sequence"/>
</dbReference>
<sequence length="589" mass="66220">MCYSVSNPEIQTGRTIQFTPLPSLQMRQHVEYNHTLYRHLDGRWPNPNGFLVLEETGAIKTPSRATTVTMAGGGEESPIINGIVKNDKVPWYRKKNLRNLYLWLVPFAMFIESTSGFDSSMMNGLQALSYWQEHFNKPEGAILGLLVSCYSLGAVSAIPFVPLVSDWVGRRYSIVFGSVVMIIGAILQGFSTNIAMFIFARVFLGHGIVYAIVAGAALLGELGHPKERQFLGSMFNAFYSVGALLGAGIVFQTLQIQSNWSWRLPSILQAAPSLIQAVTVFAIPESPRWLVSKDRQEEALELLIKYHAEGDASNPLPHAEFAEIKKALEIENEGRKRGWLELFQSPAMRRRTLVSGMLGVFCQFSGNALISQYLVPILRMIGYQDSKIQLKFSVGREAWGLIVCFTLASITPRFPRRRMYLLCTVCLLLCYSSWTASQARQMITQSHAAGIATIFFIFLYTPCYNIAYNALTYVYLVELWPYYARTKGITWFQLCSRAASTFGAQVNPIGLRGIEWKYLLVYVCFLCFEIVFIYFLFPETFGKTLEELAFLFESEAESGRELESATQKALGNYVETTEIQEVQGSAKGT</sequence>
<dbReference type="FunFam" id="1.20.1250.20:FF:000117">
    <property type="entry name" value="MFS hexose transporter"/>
    <property type="match status" value="1"/>
</dbReference>
<feature type="transmembrane region" description="Helical" evidence="6">
    <location>
        <begin position="448"/>
        <end position="477"/>
    </location>
</feature>
<dbReference type="Pfam" id="PF00083">
    <property type="entry name" value="Sugar_tr"/>
    <property type="match status" value="1"/>
</dbReference>
<reference evidence="8 9" key="1">
    <citation type="submission" date="2017-03" db="EMBL/GenBank/DDBJ databases">
        <title>Genomes of endolithic fungi from Antarctica.</title>
        <authorList>
            <person name="Coleine C."/>
            <person name="Masonjones S."/>
            <person name="Stajich J.E."/>
        </authorList>
    </citation>
    <scope>NUCLEOTIDE SEQUENCE [LARGE SCALE GENOMIC DNA]</scope>
    <source>
        <strain evidence="8 9">CCFEE 6314</strain>
    </source>
</reference>
<keyword evidence="4 6" id="KW-1133">Transmembrane helix</keyword>
<dbReference type="PANTHER" id="PTHR48022">
    <property type="entry name" value="PLASTIDIC GLUCOSE TRANSPORTER 4"/>
    <property type="match status" value="1"/>
</dbReference>
<comment type="subcellular location">
    <subcellularLocation>
        <location evidence="1">Membrane</location>
        <topology evidence="1">Multi-pass membrane protein</topology>
    </subcellularLocation>
</comment>
<dbReference type="PROSITE" id="PS50850">
    <property type="entry name" value="MFS"/>
    <property type="match status" value="1"/>
</dbReference>
<gene>
    <name evidence="8" type="ORF">B0A52_05922</name>
</gene>
<evidence type="ECO:0000256" key="1">
    <source>
        <dbReference type="ARBA" id="ARBA00004141"/>
    </source>
</evidence>
<evidence type="ECO:0000259" key="7">
    <source>
        <dbReference type="PROSITE" id="PS50850"/>
    </source>
</evidence>
<feature type="transmembrane region" description="Helical" evidence="6">
    <location>
        <begin position="172"/>
        <end position="190"/>
    </location>
</feature>
<dbReference type="GO" id="GO:0005351">
    <property type="term" value="F:carbohydrate:proton symporter activity"/>
    <property type="evidence" value="ECO:0007669"/>
    <property type="project" value="TreeGrafter"/>
</dbReference>
<evidence type="ECO:0000256" key="6">
    <source>
        <dbReference type="SAM" id="Phobius"/>
    </source>
</evidence>
<proteinExistence type="inferred from homology"/>
<dbReference type="GO" id="GO:0016020">
    <property type="term" value="C:membrane"/>
    <property type="evidence" value="ECO:0007669"/>
    <property type="project" value="UniProtKB-SubCell"/>
</dbReference>
<dbReference type="AlphaFoldDB" id="A0A438N3W2"/>
<protein>
    <recommendedName>
        <fullName evidence="7">Major facilitator superfamily (MFS) profile domain-containing protein</fullName>
    </recommendedName>
</protein>
<name>A0A438N3W2_EXOME</name>
<comment type="caution">
    <text evidence="8">The sequence shown here is derived from an EMBL/GenBank/DDBJ whole genome shotgun (WGS) entry which is preliminary data.</text>
</comment>
<dbReference type="SUPFAM" id="SSF103473">
    <property type="entry name" value="MFS general substrate transporter"/>
    <property type="match status" value="1"/>
</dbReference>
<dbReference type="EMBL" id="NAJM01000023">
    <property type="protein sequence ID" value="RVX70423.1"/>
    <property type="molecule type" value="Genomic_DNA"/>
</dbReference>
<dbReference type="InterPro" id="IPR005828">
    <property type="entry name" value="MFS_sugar_transport-like"/>
</dbReference>
<keyword evidence="3 6" id="KW-0812">Transmembrane</keyword>
<dbReference type="InterPro" id="IPR020846">
    <property type="entry name" value="MFS_dom"/>
</dbReference>
<feature type="transmembrane region" description="Helical" evidence="6">
    <location>
        <begin position="231"/>
        <end position="254"/>
    </location>
</feature>
<feature type="transmembrane region" description="Helical" evidence="6">
    <location>
        <begin position="141"/>
        <end position="165"/>
    </location>
</feature>
<dbReference type="VEuPathDB" id="FungiDB:PV10_02514"/>
<evidence type="ECO:0000256" key="2">
    <source>
        <dbReference type="ARBA" id="ARBA00010992"/>
    </source>
</evidence>
<feature type="domain" description="Major facilitator superfamily (MFS) profile" evidence="7">
    <location>
        <begin position="104"/>
        <end position="541"/>
    </location>
</feature>
<evidence type="ECO:0000256" key="4">
    <source>
        <dbReference type="ARBA" id="ARBA00022989"/>
    </source>
</evidence>